<feature type="region of interest" description="Disordered" evidence="1">
    <location>
        <begin position="1017"/>
        <end position="1055"/>
    </location>
</feature>
<feature type="compositionally biased region" description="Basic residues" evidence="1">
    <location>
        <begin position="1033"/>
        <end position="1042"/>
    </location>
</feature>
<feature type="region of interest" description="Disordered" evidence="1">
    <location>
        <begin position="1336"/>
        <end position="1356"/>
    </location>
</feature>
<feature type="region of interest" description="Disordered" evidence="1">
    <location>
        <begin position="976"/>
        <end position="997"/>
    </location>
</feature>
<dbReference type="InterPro" id="IPR032738">
    <property type="entry name" value="Tbc1d30_C"/>
</dbReference>
<proteinExistence type="predicted"/>
<dbReference type="PROSITE" id="PS50086">
    <property type="entry name" value="TBC_RABGAP"/>
    <property type="match status" value="1"/>
</dbReference>
<dbReference type="Proteomes" id="UP000691718">
    <property type="component" value="Unassembled WGS sequence"/>
</dbReference>
<feature type="domain" description="Rab-GAP TBC" evidence="2">
    <location>
        <begin position="233"/>
        <end position="438"/>
    </location>
</feature>
<dbReference type="EMBL" id="CAJQZP010001342">
    <property type="protein sequence ID" value="CAG5040223.1"/>
    <property type="molecule type" value="Genomic_DNA"/>
</dbReference>
<evidence type="ECO:0000256" key="1">
    <source>
        <dbReference type="SAM" id="MobiDB-lite"/>
    </source>
</evidence>
<sequence>MKTIIINEPINLKVVKYELNFDLFNPTEPKQKKKPKKIHIPKIEHKKQCVIPSPPPVSNLRQKHDIKDLVEQLLDQLYADQRDWTRNSITECSQSSAPSLTSSQSNCGDQTDAIERVYLEDLEKGELQDQLNEWMYRLRVTGERLAKNLRARDRLRREQKKLCAAFTVLLRHIRQMSAILNSLRNLTGSSRANPAGDSDARFGITPSGSEGPGEGGFAEWLHAMKLVARLPAGVPQHFRRKLWLTLSERHLASRKIDWTTAERACFRGTAQPDDTELGAQIIKDLHRTGCSLFCGAEGRENQAMLRRVLLAYARWNKDVGYCQGFNMLAAIILEVMEKSESDSLKVMIYLVEAVLPEGYFADDLRGLSADMAAFRDLLKIRLPRLAHHMDRLQRISDGGGIEPPLPDVFTMQWFLTLYATWLPRDSLLRIWDLILLDGSEVLLLTALAIWDILQDRILSARSADEFYSCMGGGVGAVWEAGEALVARVVAFGSAPELPRLRSLHRYKVAPPAPPNSAPVYHPPVQSTMQSMTKRGLRLFYSEDEGDSSDDGNKMALTTVIPRREERSGAGDRLSLDIGALKRQYARLRERQRQAHVILAAACARHAAVGVPTSPTSLTVNNLLLGKSAIVSSRGRRLGPPPGAIPPSRASSLNHEKSDAKSHISPSDTISWKEEKRRKSLNRRNSVNWKDLKKEKASQKYRKGSIDFDESGDGVIVSEVEANEMIASLRSRSSSESSSYSSHSASSTDTSLCDENERASESDQELPNDDKENNSVCLKHSISSSSLYNDTNISQFPVTKTDINRKIPDHDNKLRTPKKPIKTINDYLDSDAGEPLRIYIDGFDKKLKDAMICDKVIRKPEIPLNSSTSGSPCINKERDEVIKRLTNINSGEISRNREFKMRSHHISKSTNFTELSPIDLSPCNCGIECRSPYNYDPGSNFERLSSSKYGLNSRPPDIIDSLTMYPNFVPDIDLSEKNASDFESPTRSPGAESIIVSEDEPPIPLKIDKYFEHSPEFFGARVTDPNNSDIPNRRSTKRQSRQPKKPDSLILQSSHNDKLLKDEVERASSLPQNQTFRKNDALSHFLKTEIKCKPNMNTTNMKQVLHSDVVVDEIQENDTKNIRIVSPKEYFNRSGRKNSERALQIIQENSQILSRILTKQNISSTQVKINKLHSKKNSEDITDKKQNVSSPISEISIENTQIDSPLLKESTSDSSIGFIKRHSKVETSEKSYFQKARPISIDDPLSFEIRKFLSRNEELTAENGKSSSTECVGNKTDLYGWENKGFLVKCEFKNISDKSGYNCDIFRSKQTVSPMKHEFSQDVKSIDSEWMRRSFSGDSKTSVTLPSSERKDTSPHEGKYISDSFKYPFSNKYNDFLTKASGTCSKTVDEGSKISENLLKSDSSHVSDFTNAVTSSVSLTCEPSIDDYSPIGLKSNSSDTLCQITSLDQISTPISPKAFPNRETPTLPKDKDKSDRGIIDSDDTCSAITSLIETDTLSSLSYPRSPSTGSYYPFPTRPSTKLPKELGVKLGMYPKETISSPTK</sequence>
<keyword evidence="4" id="KW-1185">Reference proteome</keyword>
<dbReference type="Pfam" id="PF15733">
    <property type="entry name" value="DUF4682"/>
    <property type="match status" value="1"/>
</dbReference>
<evidence type="ECO:0000313" key="3">
    <source>
        <dbReference type="EMBL" id="CAG5040223.1"/>
    </source>
</evidence>
<feature type="compositionally biased region" description="Basic and acidic residues" evidence="1">
    <location>
        <begin position="1347"/>
        <end position="1356"/>
    </location>
</feature>
<feature type="region of interest" description="Disordered" evidence="1">
    <location>
        <begin position="1498"/>
        <end position="1517"/>
    </location>
</feature>
<feature type="region of interest" description="Disordered" evidence="1">
    <location>
        <begin position="632"/>
        <end position="686"/>
    </location>
</feature>
<dbReference type="FunFam" id="1.10.8.270:FF:000009">
    <property type="entry name" value="TBC1 domain family member 30"/>
    <property type="match status" value="1"/>
</dbReference>
<feature type="compositionally biased region" description="Polar residues" evidence="1">
    <location>
        <begin position="1498"/>
        <end position="1509"/>
    </location>
</feature>
<feature type="compositionally biased region" description="Polar residues" evidence="1">
    <location>
        <begin position="1336"/>
        <end position="1346"/>
    </location>
</feature>
<gene>
    <name evidence="3" type="ORF">PAPOLLO_LOCUS21878</name>
</gene>
<organism evidence="3 4">
    <name type="scientific">Parnassius apollo</name>
    <name type="common">Apollo butterfly</name>
    <name type="synonym">Papilio apollo</name>
    <dbReference type="NCBI Taxonomy" id="110799"/>
    <lineage>
        <taxon>Eukaryota</taxon>
        <taxon>Metazoa</taxon>
        <taxon>Ecdysozoa</taxon>
        <taxon>Arthropoda</taxon>
        <taxon>Hexapoda</taxon>
        <taxon>Insecta</taxon>
        <taxon>Pterygota</taxon>
        <taxon>Neoptera</taxon>
        <taxon>Endopterygota</taxon>
        <taxon>Lepidoptera</taxon>
        <taxon>Glossata</taxon>
        <taxon>Ditrysia</taxon>
        <taxon>Papilionoidea</taxon>
        <taxon>Papilionidae</taxon>
        <taxon>Parnassiinae</taxon>
        <taxon>Parnassini</taxon>
        <taxon>Parnassius</taxon>
        <taxon>Parnassius</taxon>
    </lineage>
</organism>
<feature type="region of interest" description="Disordered" evidence="1">
    <location>
        <begin position="729"/>
        <end position="774"/>
    </location>
</feature>
<evidence type="ECO:0000259" key="2">
    <source>
        <dbReference type="PROSITE" id="PS50086"/>
    </source>
</evidence>
<accession>A0A8S3XU41</accession>
<feature type="region of interest" description="Disordered" evidence="1">
    <location>
        <begin position="1452"/>
        <end position="1479"/>
    </location>
</feature>
<dbReference type="InterPro" id="IPR000195">
    <property type="entry name" value="Rab-GAP-TBC_dom"/>
</dbReference>
<evidence type="ECO:0000313" key="4">
    <source>
        <dbReference type="Proteomes" id="UP000691718"/>
    </source>
</evidence>
<reference evidence="3" key="1">
    <citation type="submission" date="2021-04" db="EMBL/GenBank/DDBJ databases">
        <authorList>
            <person name="Tunstrom K."/>
        </authorList>
    </citation>
    <scope>NUCLEOTIDE SEQUENCE</scope>
</reference>
<dbReference type="GO" id="GO:0005783">
    <property type="term" value="C:endoplasmic reticulum"/>
    <property type="evidence" value="ECO:0007669"/>
    <property type="project" value="TreeGrafter"/>
</dbReference>
<comment type="caution">
    <text evidence="3">The sequence shown here is derived from an EMBL/GenBank/DDBJ whole genome shotgun (WGS) entry which is preliminary data.</text>
</comment>
<dbReference type="PANTHER" id="PTHR13399">
    <property type="entry name" value="TRANSLOCON-ASSOCIATED PROTEIN TRAP , GAMMA SUBUNIT"/>
    <property type="match status" value="1"/>
</dbReference>
<dbReference type="SMART" id="SM00164">
    <property type="entry name" value="TBC"/>
    <property type="match status" value="1"/>
</dbReference>
<dbReference type="Pfam" id="PF00566">
    <property type="entry name" value="RabGAP-TBC"/>
    <property type="match status" value="1"/>
</dbReference>
<protein>
    <submittedName>
        <fullName evidence="3">(apollo) hypothetical protein</fullName>
    </submittedName>
</protein>
<feature type="compositionally biased region" description="Low complexity" evidence="1">
    <location>
        <begin position="729"/>
        <end position="750"/>
    </location>
</feature>
<name>A0A8S3XU41_PARAO</name>
<dbReference type="OrthoDB" id="289721at2759"/>
<dbReference type="PANTHER" id="PTHR13399:SF2">
    <property type="entry name" value="TRANSLOCON-ASSOCIATED PROTEIN SUBUNIT GAMMA"/>
    <property type="match status" value="1"/>
</dbReference>
<feature type="compositionally biased region" description="Basic and acidic residues" evidence="1">
    <location>
        <begin position="1467"/>
        <end position="1478"/>
    </location>
</feature>